<dbReference type="AlphaFoldDB" id="A0A835RPX9"/>
<keyword evidence="1" id="KW-0547">Nucleotide-binding</keyword>
<dbReference type="InterPro" id="IPR009091">
    <property type="entry name" value="RCC1/BLIP-II"/>
</dbReference>
<dbReference type="EMBL" id="JADCNM010000002">
    <property type="protein sequence ID" value="KAG0493184.1"/>
    <property type="molecule type" value="Genomic_DNA"/>
</dbReference>
<proteinExistence type="predicted"/>
<evidence type="ECO:0000256" key="3">
    <source>
        <dbReference type="SAM" id="Phobius"/>
    </source>
</evidence>
<organism evidence="5 7">
    <name type="scientific">Vanilla planifolia</name>
    <name type="common">Vanilla</name>
    <dbReference type="NCBI Taxonomy" id="51239"/>
    <lineage>
        <taxon>Eukaryota</taxon>
        <taxon>Viridiplantae</taxon>
        <taxon>Streptophyta</taxon>
        <taxon>Embryophyta</taxon>
        <taxon>Tracheophyta</taxon>
        <taxon>Spermatophyta</taxon>
        <taxon>Magnoliopsida</taxon>
        <taxon>Liliopsida</taxon>
        <taxon>Asparagales</taxon>
        <taxon>Orchidaceae</taxon>
        <taxon>Vanilloideae</taxon>
        <taxon>Vanilleae</taxon>
        <taxon>Vanilla</taxon>
    </lineage>
</organism>
<feature type="compositionally biased region" description="Low complexity" evidence="2">
    <location>
        <begin position="339"/>
        <end position="362"/>
    </location>
</feature>
<dbReference type="EMBL" id="JADCNL010000002">
    <property type="protein sequence ID" value="KAG0491227.1"/>
    <property type="molecule type" value="Genomic_DNA"/>
</dbReference>
<dbReference type="SUPFAM" id="SSF56112">
    <property type="entry name" value="Protein kinase-like (PK-like)"/>
    <property type="match status" value="1"/>
</dbReference>
<keyword evidence="3" id="KW-0812">Transmembrane</keyword>
<keyword evidence="3" id="KW-0472">Membrane</keyword>
<protein>
    <recommendedName>
        <fullName evidence="8">Protein kinase domain-containing protein</fullName>
    </recommendedName>
</protein>
<evidence type="ECO:0000256" key="2">
    <source>
        <dbReference type="SAM" id="MobiDB-lite"/>
    </source>
</evidence>
<evidence type="ECO:0000313" key="4">
    <source>
        <dbReference type="EMBL" id="KAG0491227.1"/>
    </source>
</evidence>
<keyword evidence="3" id="KW-1133">Transmembrane helix</keyword>
<dbReference type="Gene3D" id="2.130.10.30">
    <property type="entry name" value="Regulator of chromosome condensation 1/beta-lactamase-inhibitor protein II"/>
    <property type="match status" value="1"/>
</dbReference>
<gene>
    <name evidence="5" type="ORF">HPP92_004178</name>
    <name evidence="4" type="ORF">HPP92_004625</name>
</gene>
<evidence type="ECO:0000313" key="5">
    <source>
        <dbReference type="EMBL" id="KAG0493184.1"/>
    </source>
</evidence>
<evidence type="ECO:0008006" key="8">
    <source>
        <dbReference type="Google" id="ProtNLM"/>
    </source>
</evidence>
<feature type="region of interest" description="Disordered" evidence="2">
    <location>
        <begin position="327"/>
        <end position="373"/>
    </location>
</feature>
<comment type="caution">
    <text evidence="5">The sequence shown here is derived from an EMBL/GenBank/DDBJ whole genome shotgun (WGS) entry which is preliminary data.</text>
</comment>
<dbReference type="InterPro" id="IPR017441">
    <property type="entry name" value="Protein_kinase_ATP_BS"/>
</dbReference>
<dbReference type="PANTHER" id="PTHR46146">
    <property type="entry name" value="SERINE/THREONINE-PROTEIN KINASE-LIKE PROTEIN CCR4"/>
    <property type="match status" value="1"/>
</dbReference>
<sequence length="373" mass="38714">MRWWDFDRDHAPSKRVYKGPFLSALTASSTHVCGGDFVCGISNSAEVRCFGNNATRVVDSEPKGEFEMVAAGTRHACAVSVSDVSSMALGEGTTCVIRVNGTITCFGDGNKPPQGFETAQFMELEARGRTFCGVLLVNYSLLCWGGDVFHSKPIVFERVLPGSCSPTSICRCGVLPGSGNTCGNGRAICKTCPETSPPQPAPATAAAGGGSRRRRMLFILLGAIGFGIGCVASACYLIFRSKNRGRIHDSGRLPPPPAATGADREPSIDTALSAFFSKAPGSAVEEYHMADLFDATDGFAEMHKIGSGGFGSVYRARLAGGRVVAIKRAKPPPSPPPATTAARLTPTTSTSRSSAGAAEEGGSVPGGAGIALP</sequence>
<accession>A0A835RPX9</accession>
<evidence type="ECO:0000313" key="7">
    <source>
        <dbReference type="Proteomes" id="UP000639772"/>
    </source>
</evidence>
<name>A0A835RPX9_VANPL</name>
<dbReference type="Gene3D" id="3.30.200.20">
    <property type="entry name" value="Phosphorylase Kinase, domain 1"/>
    <property type="match status" value="1"/>
</dbReference>
<dbReference type="OrthoDB" id="61110at2759"/>
<feature type="transmembrane region" description="Helical" evidence="3">
    <location>
        <begin position="217"/>
        <end position="239"/>
    </location>
</feature>
<evidence type="ECO:0000256" key="1">
    <source>
        <dbReference type="PROSITE-ProRule" id="PRU10141"/>
    </source>
</evidence>
<keyword evidence="6" id="KW-1185">Reference proteome</keyword>
<reference evidence="6 7" key="1">
    <citation type="journal article" date="2020" name="Nat. Food">
        <title>A phased Vanilla planifolia genome enables genetic improvement of flavour and production.</title>
        <authorList>
            <person name="Hasing T."/>
            <person name="Tang H."/>
            <person name="Brym M."/>
            <person name="Khazi F."/>
            <person name="Huang T."/>
            <person name="Chambers A.H."/>
        </authorList>
    </citation>
    <scope>NUCLEOTIDE SEQUENCE [LARGE SCALE GENOMIC DNA]</scope>
    <source>
        <tissue evidence="5">Leaf</tissue>
    </source>
</reference>
<dbReference type="Proteomes" id="UP000639772">
    <property type="component" value="Unassembled WGS sequence"/>
</dbReference>
<dbReference type="PANTHER" id="PTHR46146:SF4">
    <property type="entry name" value="SERINE_THREONINE-PROTEIN KINASE-LIKE PROTEIN CCR4"/>
    <property type="match status" value="1"/>
</dbReference>
<feature type="compositionally biased region" description="Gly residues" evidence="2">
    <location>
        <begin position="363"/>
        <end position="373"/>
    </location>
</feature>
<dbReference type="GO" id="GO:0005524">
    <property type="term" value="F:ATP binding"/>
    <property type="evidence" value="ECO:0007669"/>
    <property type="project" value="UniProtKB-UniRule"/>
</dbReference>
<dbReference type="SUPFAM" id="SSF50985">
    <property type="entry name" value="RCC1/BLIP-II"/>
    <property type="match status" value="1"/>
</dbReference>
<dbReference type="Proteomes" id="UP000636800">
    <property type="component" value="Chromosome 2"/>
</dbReference>
<dbReference type="PROSITE" id="PS00107">
    <property type="entry name" value="PROTEIN_KINASE_ATP"/>
    <property type="match status" value="1"/>
</dbReference>
<dbReference type="InterPro" id="IPR011009">
    <property type="entry name" value="Kinase-like_dom_sf"/>
</dbReference>
<feature type="binding site" evidence="1">
    <location>
        <position position="327"/>
    </location>
    <ligand>
        <name>ATP</name>
        <dbReference type="ChEBI" id="CHEBI:30616"/>
    </ligand>
</feature>
<keyword evidence="1" id="KW-0067">ATP-binding</keyword>
<evidence type="ECO:0000313" key="6">
    <source>
        <dbReference type="Proteomes" id="UP000636800"/>
    </source>
</evidence>